<accession>A0A397SDW6</accession>
<dbReference type="STRING" id="658196.A0A397SDW6"/>
<keyword evidence="2" id="KW-1185">Reference proteome</keyword>
<dbReference type="Proteomes" id="UP000265703">
    <property type="component" value="Unassembled WGS sequence"/>
</dbReference>
<sequence>MEYIEVDPLKILYSQCCIRPKFRNGDLVEDTIMELVTGELTPEEIDIITVCTLPNGKMHSLDIRRLYAFKQAIMRGSDFKTVIVIRSRTSDDLKKLKKKMMNPPSRNWSVVKVKEDCKPIY</sequence>
<dbReference type="OrthoDB" id="415230at2759"/>
<comment type="caution">
    <text evidence="1">The sequence shown here is derived from an EMBL/GenBank/DDBJ whole genome shotgun (WGS) entry which is preliminary data.</text>
</comment>
<gene>
    <name evidence="1" type="ORF">C1645_834364</name>
</gene>
<organism evidence="1 2">
    <name type="scientific">Glomus cerebriforme</name>
    <dbReference type="NCBI Taxonomy" id="658196"/>
    <lineage>
        <taxon>Eukaryota</taxon>
        <taxon>Fungi</taxon>
        <taxon>Fungi incertae sedis</taxon>
        <taxon>Mucoromycota</taxon>
        <taxon>Glomeromycotina</taxon>
        <taxon>Glomeromycetes</taxon>
        <taxon>Glomerales</taxon>
        <taxon>Glomeraceae</taxon>
        <taxon>Glomus</taxon>
    </lineage>
</organism>
<dbReference type="AlphaFoldDB" id="A0A397SDW6"/>
<name>A0A397SDW6_9GLOM</name>
<protein>
    <submittedName>
        <fullName evidence="1">Uncharacterized protein</fullName>
    </submittedName>
</protein>
<reference evidence="1 2" key="1">
    <citation type="submission" date="2018-06" db="EMBL/GenBank/DDBJ databases">
        <title>Comparative genomics reveals the genomic features of Rhizophagus irregularis, R. cerebriforme, R. diaphanum and Gigaspora rosea, and their symbiotic lifestyle signature.</title>
        <authorList>
            <person name="Morin E."/>
            <person name="San Clemente H."/>
            <person name="Chen E.C.H."/>
            <person name="De La Providencia I."/>
            <person name="Hainaut M."/>
            <person name="Kuo A."/>
            <person name="Kohler A."/>
            <person name="Murat C."/>
            <person name="Tang N."/>
            <person name="Roy S."/>
            <person name="Loubradou J."/>
            <person name="Henrissat B."/>
            <person name="Grigoriev I.V."/>
            <person name="Corradi N."/>
            <person name="Roux C."/>
            <person name="Martin F.M."/>
        </authorList>
    </citation>
    <scope>NUCLEOTIDE SEQUENCE [LARGE SCALE GENOMIC DNA]</scope>
    <source>
        <strain evidence="1 2">DAOM 227022</strain>
    </source>
</reference>
<proteinExistence type="predicted"/>
<evidence type="ECO:0000313" key="2">
    <source>
        <dbReference type="Proteomes" id="UP000265703"/>
    </source>
</evidence>
<evidence type="ECO:0000313" key="1">
    <source>
        <dbReference type="EMBL" id="RIA83069.1"/>
    </source>
</evidence>
<dbReference type="EMBL" id="QKYT01000602">
    <property type="protein sequence ID" value="RIA83069.1"/>
    <property type="molecule type" value="Genomic_DNA"/>
</dbReference>